<keyword evidence="1" id="KW-0472">Membrane</keyword>
<evidence type="ECO:0000313" key="2">
    <source>
        <dbReference type="EMBL" id="KAF0745143.1"/>
    </source>
</evidence>
<dbReference type="Proteomes" id="UP000478052">
    <property type="component" value="Unassembled WGS sequence"/>
</dbReference>
<dbReference type="InterPro" id="IPR022048">
    <property type="entry name" value="Envelope_fusion-like"/>
</dbReference>
<dbReference type="Pfam" id="PF12259">
    <property type="entry name" value="Baculo_F"/>
    <property type="match status" value="1"/>
</dbReference>
<feature type="transmembrane region" description="Helical" evidence="1">
    <location>
        <begin position="180"/>
        <end position="200"/>
    </location>
</feature>
<dbReference type="OrthoDB" id="6597303at2759"/>
<organism evidence="2 3">
    <name type="scientific">Aphis craccivora</name>
    <name type="common">Cowpea aphid</name>
    <dbReference type="NCBI Taxonomy" id="307492"/>
    <lineage>
        <taxon>Eukaryota</taxon>
        <taxon>Metazoa</taxon>
        <taxon>Ecdysozoa</taxon>
        <taxon>Arthropoda</taxon>
        <taxon>Hexapoda</taxon>
        <taxon>Insecta</taxon>
        <taxon>Pterygota</taxon>
        <taxon>Neoptera</taxon>
        <taxon>Paraneoptera</taxon>
        <taxon>Hemiptera</taxon>
        <taxon>Sternorrhyncha</taxon>
        <taxon>Aphidomorpha</taxon>
        <taxon>Aphidoidea</taxon>
        <taxon>Aphididae</taxon>
        <taxon>Aphidini</taxon>
        <taxon>Aphis</taxon>
        <taxon>Aphis</taxon>
    </lineage>
</organism>
<dbReference type="AlphaFoldDB" id="A0A6G0XX77"/>
<keyword evidence="1" id="KW-0812">Transmembrane</keyword>
<protein>
    <submittedName>
        <fullName evidence="2">Uncharacterized protein</fullName>
    </submittedName>
</protein>
<gene>
    <name evidence="2" type="ORF">FWK35_00026197</name>
</gene>
<comment type="caution">
    <text evidence="2">The sequence shown here is derived from an EMBL/GenBank/DDBJ whole genome shotgun (WGS) entry which is preliminary data.</text>
</comment>
<sequence>MGIHNKKVRRSFELGGTVFKLMYGVADADDVRRYDSEINKLENNQKDVMLNFNDSVTSFNENKKLFDANMRQGENKLNEMIIAIANENRKNNVLSSISILENTIFELDILISNVQRVISNVQNNIVDAFIITPDLLLSKTKHIENILPDDFKISVKFDEKNIQEIFKILSIEMHTIGDRFIFSLTFLLCLVDNFNVYYILPIYIPINEHSQFLHMTKVSMYFLMDKIMSKYFIWTDLNNCKLVAKIFVCGFNEIVHNSDTDPTCVITCELLKTSVTKPPQCDTYISEIKTEMWYS</sequence>
<keyword evidence="1" id="KW-1133">Transmembrane helix</keyword>
<dbReference type="EMBL" id="VUJU01007482">
    <property type="protein sequence ID" value="KAF0745143.1"/>
    <property type="molecule type" value="Genomic_DNA"/>
</dbReference>
<evidence type="ECO:0000313" key="3">
    <source>
        <dbReference type="Proteomes" id="UP000478052"/>
    </source>
</evidence>
<reference evidence="2 3" key="1">
    <citation type="submission" date="2019-08" db="EMBL/GenBank/DDBJ databases">
        <title>Whole genome of Aphis craccivora.</title>
        <authorList>
            <person name="Voronova N.V."/>
            <person name="Shulinski R.S."/>
            <person name="Bandarenka Y.V."/>
            <person name="Zhorov D.G."/>
            <person name="Warner D."/>
        </authorList>
    </citation>
    <scope>NUCLEOTIDE SEQUENCE [LARGE SCALE GENOMIC DNA]</scope>
    <source>
        <strain evidence="2">180601</strain>
        <tissue evidence="2">Whole Body</tissue>
    </source>
</reference>
<accession>A0A6G0XX77</accession>
<evidence type="ECO:0000256" key="1">
    <source>
        <dbReference type="SAM" id="Phobius"/>
    </source>
</evidence>
<proteinExistence type="predicted"/>
<name>A0A6G0XX77_APHCR</name>
<keyword evidence="3" id="KW-1185">Reference proteome</keyword>